<keyword evidence="2" id="KW-0732">Signal</keyword>
<name>A0A1B0CDP1_LUTLO</name>
<evidence type="ECO:0000256" key="3">
    <source>
        <dbReference type="ARBA" id="ARBA00022737"/>
    </source>
</evidence>
<evidence type="ECO:0000313" key="4">
    <source>
        <dbReference type="EnsemblMetazoa" id="LLOJ002461-PA"/>
    </source>
</evidence>
<accession>A0A1B0CDP1</accession>
<reference evidence="4" key="1">
    <citation type="submission" date="2020-05" db="UniProtKB">
        <authorList>
            <consortium name="EnsemblMetazoa"/>
        </authorList>
    </citation>
    <scope>IDENTIFICATION</scope>
    <source>
        <strain evidence="4">Jacobina</strain>
    </source>
</reference>
<dbReference type="VEuPathDB" id="VectorBase:LLONM1_003067"/>
<keyword evidence="3" id="KW-0677">Repeat</keyword>
<dbReference type="PANTHER" id="PTHR24373:SF275">
    <property type="entry name" value="TIR DOMAIN-CONTAINING PROTEIN"/>
    <property type="match status" value="1"/>
</dbReference>
<proteinExistence type="predicted"/>
<organism evidence="4 5">
    <name type="scientific">Lutzomyia longipalpis</name>
    <name type="common">Sand fly</name>
    <dbReference type="NCBI Taxonomy" id="7200"/>
    <lineage>
        <taxon>Eukaryota</taxon>
        <taxon>Metazoa</taxon>
        <taxon>Ecdysozoa</taxon>
        <taxon>Arthropoda</taxon>
        <taxon>Hexapoda</taxon>
        <taxon>Insecta</taxon>
        <taxon>Pterygota</taxon>
        <taxon>Neoptera</taxon>
        <taxon>Endopterygota</taxon>
        <taxon>Diptera</taxon>
        <taxon>Nematocera</taxon>
        <taxon>Psychodoidea</taxon>
        <taxon>Psychodidae</taxon>
        <taxon>Lutzomyia</taxon>
        <taxon>Lutzomyia</taxon>
    </lineage>
</organism>
<dbReference type="PROSITE" id="PS51450">
    <property type="entry name" value="LRR"/>
    <property type="match status" value="1"/>
</dbReference>
<evidence type="ECO:0000313" key="5">
    <source>
        <dbReference type="Proteomes" id="UP000092461"/>
    </source>
</evidence>
<dbReference type="AlphaFoldDB" id="A0A1B0CDP1"/>
<evidence type="ECO:0000256" key="2">
    <source>
        <dbReference type="ARBA" id="ARBA00022729"/>
    </source>
</evidence>
<dbReference type="SUPFAM" id="SSF52075">
    <property type="entry name" value="Outer arm dynein light chain 1"/>
    <property type="match status" value="1"/>
</dbReference>
<keyword evidence="5" id="KW-1185">Reference proteome</keyword>
<dbReference type="InterPro" id="IPR032675">
    <property type="entry name" value="LRR_dom_sf"/>
</dbReference>
<dbReference type="Gene3D" id="3.80.10.10">
    <property type="entry name" value="Ribonuclease Inhibitor"/>
    <property type="match status" value="1"/>
</dbReference>
<protein>
    <submittedName>
        <fullName evidence="4">Uncharacterized protein</fullName>
    </submittedName>
</protein>
<dbReference type="VEuPathDB" id="VectorBase:LLOJ002461"/>
<dbReference type="InterPro" id="IPR050328">
    <property type="entry name" value="Dev_Immune_Receptor"/>
</dbReference>
<dbReference type="PANTHER" id="PTHR24373">
    <property type="entry name" value="SLIT RELATED LEUCINE-RICH REPEAT NEURONAL PROTEIN"/>
    <property type="match status" value="1"/>
</dbReference>
<dbReference type="EMBL" id="AJWK01008072">
    <property type="status" value="NOT_ANNOTATED_CDS"/>
    <property type="molecule type" value="Genomic_DNA"/>
</dbReference>
<dbReference type="Proteomes" id="UP000092461">
    <property type="component" value="Unassembled WGS sequence"/>
</dbReference>
<dbReference type="InterPro" id="IPR025875">
    <property type="entry name" value="Leu-rich_rpt_4"/>
</dbReference>
<sequence length="222" mass="25482">MVDLQKDKRLNVIIDQFVQFMPIRSGRGSGPLYISVEGLTVVNQVAKTRDEEHQRRDNSPKRIIESHNKFSMISVEADVGIKTMDFSRNLLRDLEDITKIQTLQNLYLSENPLSPLQISTFTFLDDLQTLHLRSTGISLDDNYFTTQKKLTFLDISANGLTSLDLRNLKSLTSLQTLYLHENNLTKLENVEDIKTILPSLSTITLFKNNFGCFYNILMHELL</sequence>
<keyword evidence="1" id="KW-0433">Leucine-rich repeat</keyword>
<dbReference type="EMBL" id="AJWK01008071">
    <property type="status" value="NOT_ANNOTATED_CDS"/>
    <property type="molecule type" value="Genomic_DNA"/>
</dbReference>
<dbReference type="InterPro" id="IPR001611">
    <property type="entry name" value="Leu-rich_rpt"/>
</dbReference>
<dbReference type="EnsemblMetazoa" id="LLOJ002461-RA">
    <property type="protein sequence ID" value="LLOJ002461-PA"/>
    <property type="gene ID" value="LLOJ002461"/>
</dbReference>
<evidence type="ECO:0000256" key="1">
    <source>
        <dbReference type="ARBA" id="ARBA00022614"/>
    </source>
</evidence>
<dbReference type="Pfam" id="PF12799">
    <property type="entry name" value="LRR_4"/>
    <property type="match status" value="1"/>
</dbReference>
<dbReference type="EMBL" id="AJWK01008073">
    <property type="status" value="NOT_ANNOTATED_CDS"/>
    <property type="molecule type" value="Genomic_DNA"/>
</dbReference>